<organism evidence="5 6">
    <name type="scientific">Amycolatopsis taiwanensis</name>
    <dbReference type="NCBI Taxonomy" id="342230"/>
    <lineage>
        <taxon>Bacteria</taxon>
        <taxon>Bacillati</taxon>
        <taxon>Actinomycetota</taxon>
        <taxon>Actinomycetes</taxon>
        <taxon>Pseudonocardiales</taxon>
        <taxon>Pseudonocardiaceae</taxon>
        <taxon>Amycolatopsis</taxon>
    </lineage>
</organism>
<dbReference type="InterPro" id="IPR007168">
    <property type="entry name" value="Phageshock_PspC_N"/>
</dbReference>
<name>A0A9W6VEF9_9PSEU</name>
<evidence type="ECO:0000259" key="4">
    <source>
        <dbReference type="Pfam" id="PF09922"/>
    </source>
</evidence>
<keyword evidence="2" id="KW-0812">Transmembrane</keyword>
<dbReference type="EMBL" id="BSTI01000001">
    <property type="protein sequence ID" value="GLY63456.1"/>
    <property type="molecule type" value="Genomic_DNA"/>
</dbReference>
<accession>A0A9W6VEF9</accession>
<proteinExistence type="predicted"/>
<feature type="domain" description="Cell wall-active antibiotics response LiaF-like C-terminal" evidence="4">
    <location>
        <begin position="329"/>
        <end position="424"/>
    </location>
</feature>
<keyword evidence="2" id="KW-1133">Transmembrane helix</keyword>
<feature type="transmembrane region" description="Helical" evidence="2">
    <location>
        <begin position="261"/>
        <end position="280"/>
    </location>
</feature>
<dbReference type="InterPro" id="IPR024425">
    <property type="entry name" value="LiaF-like_C"/>
</dbReference>
<keyword evidence="6" id="KW-1185">Reference proteome</keyword>
<reference evidence="5" key="1">
    <citation type="submission" date="2023-03" db="EMBL/GenBank/DDBJ databases">
        <title>Amycolatopsis taiwanensis NBRC 103393.</title>
        <authorList>
            <person name="Ichikawa N."/>
            <person name="Sato H."/>
            <person name="Tonouchi N."/>
        </authorList>
    </citation>
    <scope>NUCLEOTIDE SEQUENCE</scope>
    <source>
        <strain evidence="5">NBRC 103393</strain>
    </source>
</reference>
<feature type="domain" description="Phage shock protein PspC N-terminal" evidence="3">
    <location>
        <begin position="39"/>
        <end position="94"/>
    </location>
</feature>
<feature type="transmembrane region" description="Helical" evidence="2">
    <location>
        <begin position="287"/>
        <end position="305"/>
    </location>
</feature>
<dbReference type="AlphaFoldDB" id="A0A9W6VEF9"/>
<feature type="region of interest" description="Disordered" evidence="1">
    <location>
        <begin position="205"/>
        <end position="226"/>
    </location>
</feature>
<evidence type="ECO:0000256" key="1">
    <source>
        <dbReference type="SAM" id="MobiDB-lite"/>
    </source>
</evidence>
<dbReference type="Pfam" id="PF04024">
    <property type="entry name" value="PspC"/>
    <property type="match status" value="1"/>
</dbReference>
<dbReference type="Pfam" id="PF09922">
    <property type="entry name" value="LiaF-like_C"/>
    <property type="match status" value="1"/>
</dbReference>
<sequence>MRTHADCRMLLVMSGANAASSSPGPGGFEETLKDFWASRPRRPIHGRKVAGVAAGIGNRYGIDPVLVRVAFVTATIFGGAGVSLYLLSWLLFPGEYDEVSPIEALAGHHRSSMSKGFTIALIVLFFPLTSWAFAGGWFSGGGVIGLAMLVTALYLLHRSRGQFNRPVAPVVEKATGAAFSMSSSAPSAERSSSWDPLGAAPLGWDLPDPAPAPTPPPPRKPAPSRRRNSAVGLATFAVALVVAGVGAALGSSGVTWFSVQHIIGLALGVLGVGMVTGAFLNGGRGLIGWAIPLSIAGLVTTAVPISDYTGGYGNITAVPHTAAEVQRVYQHTAGDIDLDLTRLDATAPVTTDVRNGAGNTTVVVPANADVRYSCQVQAGNVDCLGNQSDGVGRAAVTGTDLGPDGVGGPQITLNIRQAAGSVEVRRD</sequence>
<evidence type="ECO:0000313" key="6">
    <source>
        <dbReference type="Proteomes" id="UP001165136"/>
    </source>
</evidence>
<evidence type="ECO:0000256" key="2">
    <source>
        <dbReference type="SAM" id="Phobius"/>
    </source>
</evidence>
<feature type="transmembrane region" description="Helical" evidence="2">
    <location>
        <begin position="229"/>
        <end position="249"/>
    </location>
</feature>
<feature type="compositionally biased region" description="Pro residues" evidence="1">
    <location>
        <begin position="208"/>
        <end position="221"/>
    </location>
</feature>
<evidence type="ECO:0000259" key="3">
    <source>
        <dbReference type="Pfam" id="PF04024"/>
    </source>
</evidence>
<gene>
    <name evidence="5" type="ORF">Atai01_00750</name>
</gene>
<protein>
    <submittedName>
        <fullName evidence="5">PspC family transcriptional regulator</fullName>
    </submittedName>
</protein>
<dbReference type="Proteomes" id="UP001165136">
    <property type="component" value="Unassembled WGS sequence"/>
</dbReference>
<evidence type="ECO:0000313" key="5">
    <source>
        <dbReference type="EMBL" id="GLY63456.1"/>
    </source>
</evidence>
<keyword evidence="2" id="KW-0472">Membrane</keyword>
<feature type="transmembrane region" description="Helical" evidence="2">
    <location>
        <begin position="137"/>
        <end position="156"/>
    </location>
</feature>
<comment type="caution">
    <text evidence="5">The sequence shown here is derived from an EMBL/GenBank/DDBJ whole genome shotgun (WGS) entry which is preliminary data.</text>
</comment>
<feature type="transmembrane region" description="Helical" evidence="2">
    <location>
        <begin position="69"/>
        <end position="92"/>
    </location>
</feature>